<dbReference type="AlphaFoldDB" id="A0A140DYH7"/>
<gene>
    <name evidence="1" type="ORF">AALO17_25700</name>
</gene>
<dbReference type="OrthoDB" id="1655031at2"/>
<dbReference type="EMBL" id="CP011391">
    <property type="protein sequence ID" value="AMK55704.1"/>
    <property type="molecule type" value="Genomic_DNA"/>
</dbReference>
<accession>A0A140DYH7</accession>
<dbReference type="InterPro" id="IPR043743">
    <property type="entry name" value="DUF5688"/>
</dbReference>
<dbReference type="PATRIC" id="fig|1702221.3.peg.2499"/>
<evidence type="ECO:0000313" key="1">
    <source>
        <dbReference type="EMBL" id="AMK55704.1"/>
    </source>
</evidence>
<dbReference type="RefSeq" id="WP_067559665.1">
    <property type="nucleotide sequence ID" value="NZ_CAMTBT010000034.1"/>
</dbReference>
<name>A0A140DYH7_9FIRM</name>
<evidence type="ECO:0000313" key="2">
    <source>
        <dbReference type="Proteomes" id="UP000069771"/>
    </source>
</evidence>
<dbReference type="Pfam" id="PF18941">
    <property type="entry name" value="DUF5688"/>
    <property type="match status" value="1"/>
</dbReference>
<proteinExistence type="predicted"/>
<dbReference type="KEGG" id="fro:AALO17_25700"/>
<keyword evidence="2" id="KW-1185">Reference proteome</keyword>
<dbReference type="STRING" id="1702221.AALO17_25700"/>
<dbReference type="GeneID" id="78479063"/>
<protein>
    <submittedName>
        <fullName evidence="1">Uncharacterized protein</fullName>
    </submittedName>
</protein>
<sequence>MENNRDTISRRAKTILVPMLAKAGYSVTTEVKDDDRSQGRDLETRLIIHTKGSGFVIRFVVTALLGAPASKIDRALKRCAREYLEDIVPCHKNEAALNSLADYETIRHRIFIRLQDPDLHPEFKEGFPARLVMDSQMLAVYRVAMNEQAGQNLVSAAISTDTLKLWQITEEQLWEQALENLKREQPTFIHTLHVATSPNLRHPRLNLLLRPGVGRLDPAATYLLCSGPVDRGRVALNGARAVLNDSTLEKIGRLLGEDYFILPSSIHEVMITGTSPFVSLEKGARAMKLTVADANAHTVNEKDLLSYKVFRYDRRKKEIVRAA</sequence>
<organism evidence="1 2">
    <name type="scientific">Faecalibaculum rodentium</name>
    <dbReference type="NCBI Taxonomy" id="1702221"/>
    <lineage>
        <taxon>Bacteria</taxon>
        <taxon>Bacillati</taxon>
        <taxon>Bacillota</taxon>
        <taxon>Erysipelotrichia</taxon>
        <taxon>Erysipelotrichales</taxon>
        <taxon>Erysipelotrichaceae</taxon>
        <taxon>Faecalibaculum</taxon>
    </lineage>
</organism>
<reference evidence="1 2" key="1">
    <citation type="journal article" date="2016" name="Gut Pathog.">
        <title>Whole genome sequencing of "Faecalibaculum rodentium" ALO17, isolated from C57BL/6J laboratory mouse feces.</title>
        <authorList>
            <person name="Lim S."/>
            <person name="Chang D.H."/>
            <person name="Ahn S."/>
            <person name="Kim B.C."/>
        </authorList>
    </citation>
    <scope>NUCLEOTIDE SEQUENCE [LARGE SCALE GENOMIC DNA]</scope>
    <source>
        <strain evidence="1 2">Alo17</strain>
    </source>
</reference>
<dbReference type="Proteomes" id="UP000069771">
    <property type="component" value="Chromosome"/>
</dbReference>